<evidence type="ECO:0000313" key="1">
    <source>
        <dbReference type="EMBL" id="GJE96537.1"/>
    </source>
</evidence>
<dbReference type="GO" id="GO:0005737">
    <property type="term" value="C:cytoplasm"/>
    <property type="evidence" value="ECO:0007669"/>
    <property type="project" value="TreeGrafter"/>
</dbReference>
<proteinExistence type="predicted"/>
<dbReference type="PANTHER" id="PTHR14614:SF10">
    <property type="entry name" value="PROTEIN N-TERMINAL AND LYSINE N-METHYLTRANSFERASE EFM7"/>
    <property type="match status" value="1"/>
</dbReference>
<dbReference type="InterPro" id="IPR029063">
    <property type="entry name" value="SAM-dependent_MTases_sf"/>
</dbReference>
<dbReference type="GO" id="GO:0008757">
    <property type="term" value="F:S-adenosylmethionine-dependent methyltransferase activity"/>
    <property type="evidence" value="ECO:0007669"/>
    <property type="project" value="UniProtKB-ARBA"/>
</dbReference>
<evidence type="ECO:0000313" key="2">
    <source>
        <dbReference type="Proteomes" id="UP000703269"/>
    </source>
</evidence>
<gene>
    <name evidence="1" type="ORF">PsYK624_127340</name>
</gene>
<evidence type="ECO:0008006" key="3">
    <source>
        <dbReference type="Google" id="ProtNLM"/>
    </source>
</evidence>
<comment type="caution">
    <text evidence="1">The sequence shown here is derived from an EMBL/GenBank/DDBJ whole genome shotgun (WGS) entry which is preliminary data.</text>
</comment>
<sequence>MDTLDVEDVLGDSIALFGDEPRDDGTIYYGPLALTTAPKEGKANTLLADHLFSPSLLLAERIERGLIPLAGRSTVELGAGCALPSLLAAAREDAPAAVVITDYPDSTILDNLAKNVDRNRAHFAAQCEVRAVGYEWGKDVAPLLALAPGGSAGYDVVILSDLLHFDASHDVLLASLAALLQKSGAARTFVAAGKYTPAPVCEHFLREGERLGLVWEEGAEDAVWRGALPVRGGGLDREQLGVRKGMCRWWTGRWTDEVLATSGGER</sequence>
<dbReference type="SUPFAM" id="SSF53335">
    <property type="entry name" value="S-adenosyl-L-methionine-dependent methyltransferases"/>
    <property type="match status" value="1"/>
</dbReference>
<keyword evidence="2" id="KW-1185">Reference proteome</keyword>
<dbReference type="AlphaFoldDB" id="A0A9P3LJT4"/>
<dbReference type="Proteomes" id="UP000703269">
    <property type="component" value="Unassembled WGS sequence"/>
</dbReference>
<name>A0A9P3LJT4_9APHY</name>
<dbReference type="PANTHER" id="PTHR14614">
    <property type="entry name" value="HEPATOCELLULAR CARCINOMA-ASSOCIATED ANTIGEN"/>
    <property type="match status" value="1"/>
</dbReference>
<protein>
    <recommendedName>
        <fullName evidence="3">Nicotinamide N-methyltransferase</fullName>
    </recommendedName>
</protein>
<dbReference type="OrthoDB" id="46564at2759"/>
<dbReference type="EMBL" id="BPQB01000061">
    <property type="protein sequence ID" value="GJE96537.1"/>
    <property type="molecule type" value="Genomic_DNA"/>
</dbReference>
<dbReference type="InterPro" id="IPR019410">
    <property type="entry name" value="Methyltransf_16"/>
</dbReference>
<organism evidence="1 2">
    <name type="scientific">Phanerochaete sordida</name>
    <dbReference type="NCBI Taxonomy" id="48140"/>
    <lineage>
        <taxon>Eukaryota</taxon>
        <taxon>Fungi</taxon>
        <taxon>Dikarya</taxon>
        <taxon>Basidiomycota</taxon>
        <taxon>Agaricomycotina</taxon>
        <taxon>Agaricomycetes</taxon>
        <taxon>Polyporales</taxon>
        <taxon>Phanerochaetaceae</taxon>
        <taxon>Phanerochaete</taxon>
    </lineage>
</organism>
<reference evidence="1 2" key="1">
    <citation type="submission" date="2021-08" db="EMBL/GenBank/DDBJ databases">
        <title>Draft Genome Sequence of Phanerochaete sordida strain YK-624.</title>
        <authorList>
            <person name="Mori T."/>
            <person name="Dohra H."/>
            <person name="Suzuki T."/>
            <person name="Kawagishi H."/>
            <person name="Hirai H."/>
        </authorList>
    </citation>
    <scope>NUCLEOTIDE SEQUENCE [LARGE SCALE GENOMIC DNA]</scope>
    <source>
        <strain evidence="1 2">YK-624</strain>
    </source>
</reference>
<dbReference type="Pfam" id="PF10294">
    <property type="entry name" value="Methyltransf_16"/>
    <property type="match status" value="1"/>
</dbReference>
<accession>A0A9P3LJT4</accession>
<dbReference type="Gene3D" id="3.40.50.150">
    <property type="entry name" value="Vaccinia Virus protein VP39"/>
    <property type="match status" value="1"/>
</dbReference>